<dbReference type="GO" id="GO:0048284">
    <property type="term" value="P:organelle fusion"/>
    <property type="evidence" value="ECO:0007669"/>
    <property type="project" value="TreeGrafter"/>
</dbReference>
<dbReference type="SUPFAM" id="SSF57850">
    <property type="entry name" value="RING/U-box"/>
    <property type="match status" value="1"/>
</dbReference>
<evidence type="ECO:0000256" key="7">
    <source>
        <dbReference type="ARBA" id="ARBA00022833"/>
    </source>
</evidence>
<dbReference type="FunFam" id="2.130.10.10:FF:002146">
    <property type="entry name" value="E3 ubiquitin-protein ligase PEP5"/>
    <property type="match status" value="1"/>
</dbReference>
<evidence type="ECO:0000256" key="9">
    <source>
        <dbReference type="ARBA" id="ARBA00023136"/>
    </source>
</evidence>
<dbReference type="InterPro" id="IPR016528">
    <property type="entry name" value="VPS11"/>
</dbReference>
<dbReference type="InterPro" id="IPR001841">
    <property type="entry name" value="Znf_RING"/>
</dbReference>
<dbReference type="AlphaFoldDB" id="A0A8K0D5H7"/>
<evidence type="ECO:0000256" key="5">
    <source>
        <dbReference type="ARBA" id="ARBA00022723"/>
    </source>
</evidence>
<dbReference type="Gene3D" id="1.25.40.10">
    <property type="entry name" value="Tetratricopeptide repeat domain"/>
    <property type="match status" value="1"/>
</dbReference>
<evidence type="ECO:0000256" key="12">
    <source>
        <dbReference type="PROSITE-ProRule" id="PRU00175"/>
    </source>
</evidence>
<dbReference type="Gene3D" id="2.130.10.10">
    <property type="entry name" value="YVTN repeat-like/Quinoprotein amine dehydrogenase"/>
    <property type="match status" value="1"/>
</dbReference>
<dbReference type="InterPro" id="IPR036322">
    <property type="entry name" value="WD40_repeat_dom_sf"/>
</dbReference>
<feature type="compositionally biased region" description="Acidic residues" evidence="14">
    <location>
        <begin position="1000"/>
        <end position="1024"/>
    </location>
</feature>
<evidence type="ECO:0000256" key="13">
    <source>
        <dbReference type="PROSITE-ProRule" id="PRU01006"/>
    </source>
</evidence>
<evidence type="ECO:0000256" key="4">
    <source>
        <dbReference type="ARBA" id="ARBA00022448"/>
    </source>
</evidence>
<keyword evidence="5" id="KW-0479">Metal-binding</keyword>
<dbReference type="PANTHER" id="PTHR23323">
    <property type="entry name" value="VACUOLAR PROTEIN SORTING-ASSOCIATED PROTEIN"/>
    <property type="match status" value="1"/>
</dbReference>
<dbReference type="EMBL" id="VTPC01004280">
    <property type="protein sequence ID" value="KAF2897336.1"/>
    <property type="molecule type" value="Genomic_DNA"/>
</dbReference>
<dbReference type="GO" id="GO:0030674">
    <property type="term" value="F:protein-macromolecule adaptor activity"/>
    <property type="evidence" value="ECO:0007669"/>
    <property type="project" value="TreeGrafter"/>
</dbReference>
<dbReference type="Gene3D" id="3.30.40.10">
    <property type="entry name" value="Zinc/RING finger domain, C3HC4 (zinc finger)"/>
    <property type="match status" value="1"/>
</dbReference>
<proteinExistence type="inferred from homology"/>
<dbReference type="GO" id="GO:0005764">
    <property type="term" value="C:lysosome"/>
    <property type="evidence" value="ECO:0007669"/>
    <property type="project" value="UniProtKB-SubCell"/>
</dbReference>
<evidence type="ECO:0000256" key="2">
    <source>
        <dbReference type="ARBA" id="ARBA00004492"/>
    </source>
</evidence>
<comment type="subcellular location">
    <subcellularLocation>
        <location evidence="2">Late endosome membrane</location>
        <topology evidence="2">Peripheral membrane protein</topology>
        <orientation evidence="2">Cytoplasmic side</orientation>
    </subcellularLocation>
    <subcellularLocation>
        <location evidence="1">Lysosome</location>
    </subcellularLocation>
</comment>
<evidence type="ECO:0000256" key="1">
    <source>
        <dbReference type="ARBA" id="ARBA00004371"/>
    </source>
</evidence>
<dbReference type="Proteomes" id="UP000801492">
    <property type="component" value="Unassembled WGS sequence"/>
</dbReference>
<comment type="similarity">
    <text evidence="3 11">Belongs to the VPS11 family.</text>
</comment>
<dbReference type="CDD" id="cd16688">
    <property type="entry name" value="RING-H2_Vps11"/>
    <property type="match status" value="1"/>
</dbReference>
<evidence type="ECO:0000256" key="8">
    <source>
        <dbReference type="ARBA" id="ARBA00022927"/>
    </source>
</evidence>
<feature type="repeat" description="CHCR" evidence="13">
    <location>
        <begin position="395"/>
        <end position="543"/>
    </location>
</feature>
<sequence length="1033" mass="118014">MAFLEWRKFNFFDLKPNVDKERVAELFKDYDVVVATSGNNHIVLGDSVGQIYLISRAWEVTMFRGYELRITLAQQLRNSPLLITIGEDEPGVNPLIKVWDTSRDKNGMPHCCRITRAIPGNRPVVATALCVHEGLQLMTVGFSDGSLVLYRGEVTRDRGSKQKLLRDASSTVTGLAFKTTAAAVLLFVATDSSVFVYNVTHKDREQRSNLDTIGCAKKCSILAESIQESHFMVGRNDAIYCYTTDGRGPCFAVDGEKVMLEWFRSYLIIISTTNRPTTQNVLTNVTQNTIRGHSITILDIQNKFIVFSAIVDKVKAVLIEWGGLYLLDYNNNMYHLDEKDLQSKLSLLFKKNLYDVSIRIAKSQQYDADGLVDIFRQYGDHLYAKGDYWGAIEQYTKTIGRLEPSYIIRKFLDSQHIEKLTSYLQAVHKQAQATEDHTTLLLNCFTKLNKPENLKEFILLKDRDLDFDVEIAIKVCRQASPHEALMLAKKHNKHDWYIKILIKDYEKYKEVLDYISELGFEDAEMYMKKYGHILIKNAPYESTQFLKRLCTDYGSNKSILSENFSNGGLELTQKADPEDFIHLFLSNSECLVEFLEHLIAKGCILSTPVYDTLLEHYLHVRSALDTVAEKNKLGQKVLKLLQNSDVKYDKAQALVVCHMHGFSEGVLYLYEEEKLYQQILRYHISRDDMSSVLACCRRFGHQEPTLWVQALWSCIRESKGASMDLLPEVLNIIAKERLLTPQLVIEAIGTAKSDITLGHIRSYIVNELIKENEITKNDTELTNKYRSDTDKLKQQLETLRNGVNVIQGSRCAACHHQLELPSLHFLCQHSYHQHCFQSFADNENECPACVPQNKNLLELLKAQEYNKDLHETFHSQLEKVNDGFSLAAEYFGRGVFKKVTVITDSPTSNGSSKYDQLEMKKPQTKPTKPEYPTYGPGAEARLRQAENARTGGTSLITVPEGRMRMHEHQQSATIESNKKFNVDITEKAFKHEVGKNPFEPEYDESLNPFAEDDLDDTNPFEDDYDKNLNPFSS</sequence>
<dbReference type="InterPro" id="IPR057308">
    <property type="entry name" value="CHCR_PEP5_VPS11"/>
</dbReference>
<dbReference type="GO" id="GO:0006886">
    <property type="term" value="P:intracellular protein transport"/>
    <property type="evidence" value="ECO:0007669"/>
    <property type="project" value="UniProtKB-UniRule"/>
</dbReference>
<evidence type="ECO:0000256" key="14">
    <source>
        <dbReference type="SAM" id="MobiDB-lite"/>
    </source>
</evidence>
<keyword evidence="8" id="KW-0653">Protein transport</keyword>
<keyword evidence="17" id="KW-1185">Reference proteome</keyword>
<dbReference type="InterPro" id="IPR000547">
    <property type="entry name" value="Clathrin_H-chain/VPS_repeat"/>
</dbReference>
<dbReference type="PANTHER" id="PTHR23323:SF24">
    <property type="entry name" value="VACUOLAR PROTEIN SORTING-ASSOCIATED PROTEIN 11 HOMOLOG"/>
    <property type="match status" value="1"/>
</dbReference>
<organism evidence="16 17">
    <name type="scientific">Ignelater luminosus</name>
    <name type="common">Cucubano</name>
    <name type="synonym">Pyrophorus luminosus</name>
    <dbReference type="NCBI Taxonomy" id="2038154"/>
    <lineage>
        <taxon>Eukaryota</taxon>
        <taxon>Metazoa</taxon>
        <taxon>Ecdysozoa</taxon>
        <taxon>Arthropoda</taxon>
        <taxon>Hexapoda</taxon>
        <taxon>Insecta</taxon>
        <taxon>Pterygota</taxon>
        <taxon>Neoptera</taxon>
        <taxon>Endopterygota</taxon>
        <taxon>Coleoptera</taxon>
        <taxon>Polyphaga</taxon>
        <taxon>Elateriformia</taxon>
        <taxon>Elateroidea</taxon>
        <taxon>Elateridae</taxon>
        <taxon>Agrypninae</taxon>
        <taxon>Pyrophorini</taxon>
        <taxon>Ignelater</taxon>
    </lineage>
</organism>
<evidence type="ECO:0000256" key="6">
    <source>
        <dbReference type="ARBA" id="ARBA00022771"/>
    </source>
</evidence>
<keyword evidence="6 12" id="KW-0863">Zinc-finger</keyword>
<feature type="region of interest" description="Disordered" evidence="14">
    <location>
        <begin position="907"/>
        <end position="934"/>
    </location>
</feature>
<evidence type="ECO:0000256" key="10">
    <source>
        <dbReference type="ARBA" id="ARBA00023228"/>
    </source>
</evidence>
<dbReference type="InterPro" id="IPR024763">
    <property type="entry name" value="VPS11_C"/>
</dbReference>
<protein>
    <recommendedName>
        <fullName evidence="11">Vacuolar protein sorting-associated protein 11 homolog</fullName>
    </recommendedName>
</protein>
<accession>A0A8K0D5H7</accession>
<name>A0A8K0D5H7_IGNLU</name>
<dbReference type="Pfam" id="PF23341">
    <property type="entry name" value="PEP5_VPS11_N"/>
    <property type="match status" value="1"/>
</dbReference>
<keyword evidence="10" id="KW-0458">Lysosome</keyword>
<dbReference type="PIRSF" id="PIRSF007860">
    <property type="entry name" value="VPS11"/>
    <property type="match status" value="1"/>
</dbReference>
<dbReference type="GO" id="GO:0006904">
    <property type="term" value="P:vesicle docking involved in exocytosis"/>
    <property type="evidence" value="ECO:0007669"/>
    <property type="project" value="TreeGrafter"/>
</dbReference>
<dbReference type="InterPro" id="IPR015943">
    <property type="entry name" value="WD40/YVTN_repeat-like_dom_sf"/>
</dbReference>
<keyword evidence="4" id="KW-0813">Transport</keyword>
<evidence type="ECO:0000256" key="3">
    <source>
        <dbReference type="ARBA" id="ARBA00007070"/>
    </source>
</evidence>
<dbReference type="Pfam" id="PF12451">
    <property type="entry name" value="VPS11_C"/>
    <property type="match status" value="1"/>
</dbReference>
<dbReference type="SUPFAM" id="SSF50978">
    <property type="entry name" value="WD40 repeat-like"/>
    <property type="match status" value="1"/>
</dbReference>
<dbReference type="GO" id="GO:0008270">
    <property type="term" value="F:zinc ion binding"/>
    <property type="evidence" value="ECO:0007669"/>
    <property type="project" value="UniProtKB-KW"/>
</dbReference>
<evidence type="ECO:0000256" key="11">
    <source>
        <dbReference type="PIRNR" id="PIRNR007860"/>
    </source>
</evidence>
<keyword evidence="9 11" id="KW-0472">Membrane</keyword>
<reference evidence="16" key="1">
    <citation type="submission" date="2019-08" db="EMBL/GenBank/DDBJ databases">
        <title>The genome of the North American firefly Photinus pyralis.</title>
        <authorList>
            <consortium name="Photinus pyralis genome working group"/>
            <person name="Fallon T.R."/>
            <person name="Sander Lower S.E."/>
            <person name="Weng J.-K."/>
        </authorList>
    </citation>
    <scope>NUCLEOTIDE SEQUENCE</scope>
    <source>
        <strain evidence="16">TRF0915ILg1</strain>
        <tissue evidence="16">Whole body</tissue>
    </source>
</reference>
<dbReference type="PROSITE" id="PS50089">
    <property type="entry name" value="ZF_RING_2"/>
    <property type="match status" value="1"/>
</dbReference>
<comment type="caution">
    <text evidence="16">The sequence shown here is derived from an EMBL/GenBank/DDBJ whole genome shotgun (WGS) entry which is preliminary data.</text>
</comment>
<dbReference type="GO" id="GO:0031902">
    <property type="term" value="C:late endosome membrane"/>
    <property type="evidence" value="ECO:0007669"/>
    <property type="project" value="UniProtKB-SubCell"/>
</dbReference>
<dbReference type="GO" id="GO:0007032">
    <property type="term" value="P:endosome organization"/>
    <property type="evidence" value="ECO:0007669"/>
    <property type="project" value="TreeGrafter"/>
</dbReference>
<dbReference type="InterPro" id="IPR013083">
    <property type="entry name" value="Znf_RING/FYVE/PHD"/>
</dbReference>
<feature type="region of interest" description="Disordered" evidence="14">
    <location>
        <begin position="991"/>
        <end position="1033"/>
    </location>
</feature>
<dbReference type="OrthoDB" id="26184at2759"/>
<evidence type="ECO:0000313" key="17">
    <source>
        <dbReference type="Proteomes" id="UP000801492"/>
    </source>
</evidence>
<gene>
    <name evidence="16" type="ORF">ILUMI_08831</name>
</gene>
<dbReference type="InterPro" id="IPR011990">
    <property type="entry name" value="TPR-like_helical_dom_sf"/>
</dbReference>
<keyword evidence="7" id="KW-0862">Zinc</keyword>
<dbReference type="PROSITE" id="PS50236">
    <property type="entry name" value="CHCR"/>
    <property type="match status" value="1"/>
</dbReference>
<dbReference type="GO" id="GO:0007033">
    <property type="term" value="P:vacuole organization"/>
    <property type="evidence" value="ECO:0007669"/>
    <property type="project" value="TreeGrafter"/>
</dbReference>
<dbReference type="InterPro" id="IPR057307">
    <property type="entry name" value="PEP5_VPS11_N"/>
</dbReference>
<dbReference type="GO" id="GO:0030897">
    <property type="term" value="C:HOPS complex"/>
    <property type="evidence" value="ECO:0007669"/>
    <property type="project" value="TreeGrafter"/>
</dbReference>
<evidence type="ECO:0000259" key="15">
    <source>
        <dbReference type="PROSITE" id="PS50089"/>
    </source>
</evidence>
<evidence type="ECO:0000313" key="16">
    <source>
        <dbReference type="EMBL" id="KAF2897336.1"/>
    </source>
</evidence>
<dbReference type="Pfam" id="PF23356">
    <property type="entry name" value="TPR_PEP5_VPS11"/>
    <property type="match status" value="1"/>
</dbReference>
<feature type="domain" description="RING-type" evidence="15">
    <location>
        <begin position="811"/>
        <end position="849"/>
    </location>
</feature>